<dbReference type="Proteomes" id="UP000019460">
    <property type="component" value="Unassembled WGS sequence"/>
</dbReference>
<gene>
    <name evidence="1" type="ORF">D779_1062</name>
</gene>
<keyword evidence="2" id="KW-1185">Reference proteome</keyword>
<evidence type="ECO:0000313" key="1">
    <source>
        <dbReference type="EMBL" id="EXJ15838.1"/>
    </source>
</evidence>
<dbReference type="STRING" id="1249627.D779_1062"/>
<accession>W9V8D9</accession>
<organism evidence="1 2">
    <name type="scientific">Imhoffiella purpurea</name>
    <dbReference type="NCBI Taxonomy" id="1249627"/>
    <lineage>
        <taxon>Bacteria</taxon>
        <taxon>Pseudomonadati</taxon>
        <taxon>Pseudomonadota</taxon>
        <taxon>Gammaproteobacteria</taxon>
        <taxon>Chromatiales</taxon>
        <taxon>Chromatiaceae</taxon>
        <taxon>Imhoffiella</taxon>
    </lineage>
</organism>
<reference evidence="1 2" key="1">
    <citation type="submission" date="2012-11" db="EMBL/GenBank/DDBJ databases">
        <title>Genome assembly of Thiorhodococcus sp. AK35.</title>
        <authorList>
            <person name="Nupur N."/>
            <person name="Khatri I."/>
            <person name="Subramanian S."/>
            <person name="Pinnaka A."/>
        </authorList>
    </citation>
    <scope>NUCLEOTIDE SEQUENCE [LARGE SCALE GENOMIC DNA]</scope>
    <source>
        <strain evidence="1 2">AK35</strain>
    </source>
</reference>
<evidence type="ECO:0000313" key="2">
    <source>
        <dbReference type="Proteomes" id="UP000019460"/>
    </source>
</evidence>
<sequence length="59" mass="7190">MRGRFIPKSHPHHEIGVYIYAWWAVKNRGRPHKVRRIRALNEHITRLKEQLGINVYRFS</sequence>
<dbReference type="AlphaFoldDB" id="W9V8D9"/>
<comment type="caution">
    <text evidence="1">The sequence shown here is derived from an EMBL/GenBank/DDBJ whole genome shotgun (WGS) entry which is preliminary data.</text>
</comment>
<protein>
    <submittedName>
        <fullName evidence="1">Uncharacterized protein</fullName>
    </submittedName>
</protein>
<proteinExistence type="predicted"/>
<dbReference type="EMBL" id="AONC01000021">
    <property type="protein sequence ID" value="EXJ15838.1"/>
    <property type="molecule type" value="Genomic_DNA"/>
</dbReference>
<name>W9V8D9_9GAMM</name>